<comment type="caution">
    <text evidence="3">The sequence shown here is derived from an EMBL/GenBank/DDBJ whole genome shotgun (WGS) entry which is preliminary data.</text>
</comment>
<protein>
    <submittedName>
        <fullName evidence="3">Transposase/invertase (TIGR01784 family)</fullName>
    </submittedName>
</protein>
<reference evidence="4" key="2">
    <citation type="submission" date="2023-07" db="EMBL/GenBank/DDBJ databases">
        <title>Genome mining of underrepresented organisms for secondary metabolites.</title>
        <authorList>
            <person name="D'Agostino P.M."/>
        </authorList>
    </citation>
    <scope>NUCLEOTIDE SEQUENCE [LARGE SCALE GENOMIC DNA]</scope>
    <source>
        <strain evidence="4">WS4403</strain>
    </source>
</reference>
<proteinExistence type="inferred from homology"/>
<organism evidence="3 4">
    <name type="scientific">Winslowiella toletana</name>
    <dbReference type="NCBI Taxonomy" id="92490"/>
    <lineage>
        <taxon>Bacteria</taxon>
        <taxon>Pseudomonadati</taxon>
        <taxon>Pseudomonadota</taxon>
        <taxon>Gammaproteobacteria</taxon>
        <taxon>Enterobacterales</taxon>
        <taxon>Erwiniaceae</taxon>
        <taxon>Winslowiella</taxon>
    </lineage>
</organism>
<reference evidence="3 4" key="1">
    <citation type="submission" date="2021-03" db="EMBL/GenBank/DDBJ databases">
        <authorList>
            <person name="D'Agostino P."/>
            <person name="Huntemann M."/>
            <person name="Clum A."/>
            <person name="Spunde A."/>
            <person name="Palaniappan K."/>
            <person name="Ritter S."/>
            <person name="Mikhailova N."/>
            <person name="Chen I.-M."/>
            <person name="Stamatis D."/>
            <person name="Reddy T."/>
            <person name="O'Malley R."/>
            <person name="Daum C."/>
            <person name="Shapiro N."/>
            <person name="Ivanova N."/>
            <person name="Kyrpides N."/>
            <person name="Woyke T."/>
        </authorList>
    </citation>
    <scope>NUCLEOTIDE SEQUENCE [LARGE SCALE GENOMIC DNA]</scope>
    <source>
        <strain evidence="3 4">WS4403</strain>
    </source>
</reference>
<feature type="domain" description="Transposase (putative) YhgA-like" evidence="2">
    <location>
        <begin position="6"/>
        <end position="206"/>
    </location>
</feature>
<evidence type="ECO:0000313" key="3">
    <source>
        <dbReference type="EMBL" id="MBP2168261.1"/>
    </source>
</evidence>
<dbReference type="InterPro" id="IPR006842">
    <property type="entry name" value="Transposase_31"/>
</dbReference>
<dbReference type="PANTHER" id="PTHR34611:SF2">
    <property type="entry name" value="INACTIVE RECOMBINATION-PROMOTING NUCLEASE-LIKE PROTEIN RPNE-RELATED"/>
    <property type="match status" value="1"/>
</dbReference>
<evidence type="ECO:0000256" key="1">
    <source>
        <dbReference type="ARBA" id="ARBA00009787"/>
    </source>
</evidence>
<keyword evidence="4" id="KW-1185">Reference proteome</keyword>
<dbReference type="Proteomes" id="UP001195624">
    <property type="component" value="Unassembled WGS sequence"/>
</dbReference>
<dbReference type="Pfam" id="PF04754">
    <property type="entry name" value="Transposase_31"/>
    <property type="match status" value="1"/>
</dbReference>
<accession>A0ABS4P6I7</accession>
<sequence length="294" mass="33691">MAITSTPHDTVFKQFLSDPAIARYFLQAHLPAAFLRRCNLDSLQLASGSFIDNNHRELRADIYYSMKSTSGNGNIYCVIEHQSSPHRHMAYRLLRYVVAGMQPWYDARRKSLPLVIPIVFYHGRQRPYPHSRYLRKTTNEPELVMGLHDTCFLLVDISTIPDDEIISHKGLALLEFMQKNIFARDLSVHFEQLVMLLESNMNTEAQRAAAIKYILRAGDTADTTSFIHMLAKRLPQDKELIMTMSQKLELKGRQEGRQEGVLKVARAMLREGMKMSTVMKVTGLTKADLKRLGH</sequence>
<dbReference type="EMBL" id="JAGGMQ010000001">
    <property type="protein sequence ID" value="MBP2168261.1"/>
    <property type="molecule type" value="Genomic_DNA"/>
</dbReference>
<gene>
    <name evidence="3" type="ORF">J2125_001453</name>
</gene>
<name>A0ABS4P6I7_9GAMM</name>
<dbReference type="InterPro" id="IPR051699">
    <property type="entry name" value="Rpn/YhgA-like_nuclease"/>
</dbReference>
<evidence type="ECO:0000259" key="2">
    <source>
        <dbReference type="Pfam" id="PF04754"/>
    </source>
</evidence>
<dbReference type="InterPro" id="IPR010106">
    <property type="entry name" value="RpnA"/>
</dbReference>
<evidence type="ECO:0000313" key="4">
    <source>
        <dbReference type="Proteomes" id="UP001195624"/>
    </source>
</evidence>
<dbReference type="RefSeq" id="WP_017801192.1">
    <property type="nucleotide sequence ID" value="NZ_JAGGMQ010000001.1"/>
</dbReference>
<dbReference type="PANTHER" id="PTHR34611">
    <property type="match status" value="1"/>
</dbReference>
<comment type="similarity">
    <text evidence="1">Belongs to the Rpn/YhgA-like nuclease family.</text>
</comment>
<dbReference type="NCBIfam" id="TIGR01784">
    <property type="entry name" value="T_den_put_tspse"/>
    <property type="match status" value="1"/>
</dbReference>